<feature type="region of interest" description="Disordered" evidence="1">
    <location>
        <begin position="188"/>
        <end position="210"/>
    </location>
</feature>
<dbReference type="Proteomes" id="UP000063387">
    <property type="component" value="Chromosome"/>
</dbReference>
<dbReference type="EMBL" id="CP014226">
    <property type="protein sequence ID" value="AMD02704.1"/>
    <property type="molecule type" value="Genomic_DNA"/>
</dbReference>
<reference evidence="2 3" key="1">
    <citation type="journal article" date="2016" name="Genome Announc.">
        <title>Draft Genome Sequence of 'Halomonas chromatireducens' Strain AGD 8-3, a Haloalkaliphilic Chromate- and Selenite-Reducing Gammaproteobacterium.</title>
        <authorList>
            <person name="Sharko F.S."/>
            <person name="Shapovalova A.A."/>
            <person name="Tsygankova S.V."/>
            <person name="Komova A.V."/>
            <person name="Boulygina E.S."/>
            <person name="Teslyuk A.B."/>
            <person name="Gotovtsev P.M."/>
            <person name="Namsaraev Z.B."/>
            <person name="Khijniak T.V."/>
            <person name="Nedoluzhko A.V."/>
            <person name="Vasilov R.G."/>
        </authorList>
    </citation>
    <scope>NUCLEOTIDE SEQUENCE [LARGE SCALE GENOMIC DNA]</scope>
    <source>
        <strain evidence="2 3">AGD 8-3</strain>
    </source>
</reference>
<evidence type="ECO:0000313" key="2">
    <source>
        <dbReference type="EMBL" id="AMD02704.1"/>
    </source>
</evidence>
<dbReference type="KEGG" id="hco:LOKO_03664"/>
<sequence>MLTARADSGEQPRGYVGEQNELGPLPRFLQTLEQGIGGRHIHRLGRAEHDDAMAALLGRLGDEGVDLANGVDADLSLALLRRDAQQVRMIARGQHMTAVAMATGGLSRRDAEQAGDQRLGKLLLADPTGAGQQQRMRQAPALILRQEPPPPLALPGQRLGNPFTLLRPELYSHGVTRASRQAARRACTTSRGASASTTAMRSGALEARSR</sequence>
<name>A0A125R0T7_9GAMM</name>
<keyword evidence="3" id="KW-1185">Reference proteome</keyword>
<accession>A0A125R0T7</accession>
<evidence type="ECO:0000256" key="1">
    <source>
        <dbReference type="SAM" id="MobiDB-lite"/>
    </source>
</evidence>
<dbReference type="AlphaFoldDB" id="A0A125R0T7"/>
<feature type="region of interest" description="Disordered" evidence="1">
    <location>
        <begin position="1"/>
        <end position="22"/>
    </location>
</feature>
<proteinExistence type="predicted"/>
<organism evidence="2 3">
    <name type="scientific">Halomonas chromatireducens</name>
    <dbReference type="NCBI Taxonomy" id="507626"/>
    <lineage>
        <taxon>Bacteria</taxon>
        <taxon>Pseudomonadati</taxon>
        <taxon>Pseudomonadota</taxon>
        <taxon>Gammaproteobacteria</taxon>
        <taxon>Oceanospirillales</taxon>
        <taxon>Halomonadaceae</taxon>
        <taxon>Halomonas</taxon>
    </lineage>
</organism>
<evidence type="ECO:0000313" key="3">
    <source>
        <dbReference type="Proteomes" id="UP000063387"/>
    </source>
</evidence>
<gene>
    <name evidence="2" type="ORF">LOKO_03664</name>
</gene>
<protein>
    <submittedName>
        <fullName evidence="2">Uncharacterized protein</fullName>
    </submittedName>
</protein>
<reference evidence="2 3" key="2">
    <citation type="submission" date="2016-02" db="EMBL/GenBank/DDBJ databases">
        <authorList>
            <person name="Wen L."/>
            <person name="He K."/>
            <person name="Yang H."/>
        </authorList>
    </citation>
    <scope>NUCLEOTIDE SEQUENCE [LARGE SCALE GENOMIC DNA]</scope>
    <source>
        <strain evidence="2 3">AGD 8-3</strain>
    </source>
</reference>
<feature type="compositionally biased region" description="Low complexity" evidence="1">
    <location>
        <begin position="188"/>
        <end position="204"/>
    </location>
</feature>